<evidence type="ECO:0000313" key="2">
    <source>
        <dbReference type="Proteomes" id="UP001501204"/>
    </source>
</evidence>
<dbReference type="Proteomes" id="UP001501204">
    <property type="component" value="Unassembled WGS sequence"/>
</dbReference>
<evidence type="ECO:0000313" key="1">
    <source>
        <dbReference type="EMBL" id="GAA1751607.1"/>
    </source>
</evidence>
<sequence length="141" mass="15871">MTFSASGALAVELHRHSSSHWIATYYPMVLTPVGRWADVTWVLHRCLIPPTTVDRPEPARWLEARSADPGHFCYANHQVWREALADGYVTARAALDIEDIEEPLSVRDGQRLREHTVVVPAGQLSEWMLDDLQDEASDLPG</sequence>
<keyword evidence="2" id="KW-1185">Reference proteome</keyword>
<protein>
    <submittedName>
        <fullName evidence="1">Uncharacterized protein</fullName>
    </submittedName>
</protein>
<organism evidence="1 2">
    <name type="scientific">Kocuria aegyptia</name>
    <dbReference type="NCBI Taxonomy" id="330943"/>
    <lineage>
        <taxon>Bacteria</taxon>
        <taxon>Bacillati</taxon>
        <taxon>Actinomycetota</taxon>
        <taxon>Actinomycetes</taxon>
        <taxon>Micrococcales</taxon>
        <taxon>Micrococcaceae</taxon>
        <taxon>Kocuria</taxon>
    </lineage>
</organism>
<proteinExistence type="predicted"/>
<dbReference type="RefSeq" id="WP_344120059.1">
    <property type="nucleotide sequence ID" value="NZ_BAAAOA010000010.1"/>
</dbReference>
<comment type="caution">
    <text evidence="1">The sequence shown here is derived from an EMBL/GenBank/DDBJ whole genome shotgun (WGS) entry which is preliminary data.</text>
</comment>
<dbReference type="EMBL" id="BAAAOA010000010">
    <property type="protein sequence ID" value="GAA1751607.1"/>
    <property type="molecule type" value="Genomic_DNA"/>
</dbReference>
<name>A0ABN2KA55_9MICC</name>
<accession>A0ABN2KA55</accession>
<reference evidence="1 2" key="1">
    <citation type="journal article" date="2019" name="Int. J. Syst. Evol. Microbiol.">
        <title>The Global Catalogue of Microorganisms (GCM) 10K type strain sequencing project: providing services to taxonomists for standard genome sequencing and annotation.</title>
        <authorList>
            <consortium name="The Broad Institute Genomics Platform"/>
            <consortium name="The Broad Institute Genome Sequencing Center for Infectious Disease"/>
            <person name="Wu L."/>
            <person name="Ma J."/>
        </authorList>
    </citation>
    <scope>NUCLEOTIDE SEQUENCE [LARGE SCALE GENOMIC DNA]</scope>
    <source>
        <strain evidence="1 2">JCM 14735</strain>
    </source>
</reference>
<gene>
    <name evidence="1" type="ORF">GCM10009767_08250</name>
</gene>